<proteinExistence type="inferred from homology"/>
<evidence type="ECO:0000256" key="1">
    <source>
        <dbReference type="RuleBase" id="RU003513"/>
    </source>
</evidence>
<protein>
    <submittedName>
        <fullName evidence="3">UDP-N-acetylglucosamine 2-epimerase</fullName>
    </submittedName>
</protein>
<feature type="domain" description="UDP-N-acetylglucosamine 2-epimerase" evidence="2">
    <location>
        <begin position="21"/>
        <end position="345"/>
    </location>
</feature>
<gene>
    <name evidence="3" type="ORF">US86_C0001G0155</name>
</gene>
<dbReference type="Pfam" id="PF02350">
    <property type="entry name" value="Epimerase_2"/>
    <property type="match status" value="1"/>
</dbReference>
<comment type="similarity">
    <text evidence="1">Belongs to the UDP-N-acetylglucosamine 2-epimerase family.</text>
</comment>
<dbReference type="InterPro" id="IPR029767">
    <property type="entry name" value="WecB-like"/>
</dbReference>
<dbReference type="AlphaFoldDB" id="A0A0G0JHS7"/>
<dbReference type="Proteomes" id="UP000034235">
    <property type="component" value="Unassembled WGS sequence"/>
</dbReference>
<comment type="caution">
    <text evidence="3">The sequence shown here is derived from an EMBL/GenBank/DDBJ whole genome shotgun (WGS) entry which is preliminary data.</text>
</comment>
<dbReference type="PANTHER" id="PTHR43174">
    <property type="entry name" value="UDP-N-ACETYLGLUCOSAMINE 2-EPIMERASE"/>
    <property type="match status" value="1"/>
</dbReference>
<evidence type="ECO:0000313" key="3">
    <source>
        <dbReference type="EMBL" id="KKQ67228.1"/>
    </source>
</evidence>
<dbReference type="SUPFAM" id="SSF53756">
    <property type="entry name" value="UDP-Glycosyltransferase/glycogen phosphorylase"/>
    <property type="match status" value="1"/>
</dbReference>
<evidence type="ECO:0000259" key="2">
    <source>
        <dbReference type="Pfam" id="PF02350"/>
    </source>
</evidence>
<evidence type="ECO:0000313" key="4">
    <source>
        <dbReference type="Proteomes" id="UP000034235"/>
    </source>
</evidence>
<dbReference type="PANTHER" id="PTHR43174:SF1">
    <property type="entry name" value="UDP-N-ACETYLGLUCOSAMINE 2-EPIMERASE"/>
    <property type="match status" value="1"/>
</dbReference>
<dbReference type="CDD" id="cd03786">
    <property type="entry name" value="GTB_UDP-GlcNAc_2-Epimerase"/>
    <property type="match status" value="1"/>
</dbReference>
<dbReference type="PATRIC" id="fig|1618422.5.peg.158"/>
<dbReference type="Gene3D" id="3.40.50.2000">
    <property type="entry name" value="Glycogen Phosphorylase B"/>
    <property type="match status" value="2"/>
</dbReference>
<dbReference type="GO" id="GO:0016853">
    <property type="term" value="F:isomerase activity"/>
    <property type="evidence" value="ECO:0007669"/>
    <property type="project" value="UniProtKB-KW"/>
</dbReference>
<accession>A0A0G0JHS7</accession>
<organism evidence="3 4">
    <name type="scientific">Candidatus Daviesbacteria bacterium GW2011_GWA2_38_24</name>
    <dbReference type="NCBI Taxonomy" id="1618422"/>
    <lineage>
        <taxon>Bacteria</taxon>
        <taxon>Candidatus Daviesiibacteriota</taxon>
    </lineage>
</organism>
<name>A0A0G0JHS7_9BACT</name>
<dbReference type="EMBL" id="LBUP01000001">
    <property type="protein sequence ID" value="KKQ67228.1"/>
    <property type="molecule type" value="Genomic_DNA"/>
</dbReference>
<dbReference type="InterPro" id="IPR003331">
    <property type="entry name" value="UDP_GlcNAc_Epimerase_2_dom"/>
</dbReference>
<reference evidence="3 4" key="1">
    <citation type="journal article" date="2015" name="Nature">
        <title>rRNA introns, odd ribosomes, and small enigmatic genomes across a large radiation of phyla.</title>
        <authorList>
            <person name="Brown C.T."/>
            <person name="Hug L.A."/>
            <person name="Thomas B.C."/>
            <person name="Sharon I."/>
            <person name="Castelle C.J."/>
            <person name="Singh A."/>
            <person name="Wilkins M.J."/>
            <person name="Williams K.H."/>
            <person name="Banfield J.F."/>
        </authorList>
    </citation>
    <scope>NUCLEOTIDE SEQUENCE [LARGE SCALE GENOMIC DNA]</scope>
</reference>
<sequence>MKIVIIIGTRPEIIKLSPVIKELQEQKKDFFIIHTNQHYDYLLDRIFFEELGLNQPKYNLRIKSNSHADMVGKMLIKLDKILSKESPGVVVVQGDTNTTLAGALAASKMGIKLVHVEAGARSFDRKMPEEVNRVIVDSVSDVLFAITEYEKQNLLKEGIPEDKIHTVGNTTPEALKIVEGVLTPERLEKFGLVPAKYVVITLHRPSNVDDKKSLEEIFSLLDFAKQSYLNDYMFIWPIHPRTKNNIQKFKLTAPNYIKVIEPVGYLDMVSLLRYAKMIFTDSGGVLEEAYLLKVPCVTLRDTVELKMTVDSGYNCLVHRDKRLLEQALKHHLYKQKYQWSYPYPKKISRSIVRIILSSLKVSS</sequence>
<keyword evidence="1" id="KW-0413">Isomerase</keyword>
<dbReference type="NCBIfam" id="TIGR00236">
    <property type="entry name" value="wecB"/>
    <property type="match status" value="1"/>
</dbReference>